<name>A0A916J2E3_9PROT</name>
<protein>
    <submittedName>
        <fullName evidence="1">Uncharacterized protein</fullName>
    </submittedName>
</protein>
<comment type="caution">
    <text evidence="1">The sequence shown here is derived from an EMBL/GenBank/DDBJ whole genome shotgun (WGS) entry which is preliminary data.</text>
</comment>
<organism evidence="1 2">
    <name type="scientific">Georgfuchsia toluolica</name>
    <dbReference type="NCBI Taxonomy" id="424218"/>
    <lineage>
        <taxon>Bacteria</taxon>
        <taxon>Pseudomonadati</taxon>
        <taxon>Pseudomonadota</taxon>
        <taxon>Betaproteobacteria</taxon>
        <taxon>Nitrosomonadales</taxon>
        <taxon>Sterolibacteriaceae</taxon>
        <taxon>Georgfuchsia</taxon>
    </lineage>
</organism>
<reference evidence="1" key="1">
    <citation type="submission" date="2021-04" db="EMBL/GenBank/DDBJ databases">
        <authorList>
            <person name="Hornung B."/>
        </authorList>
    </citation>
    <scope>NUCLEOTIDE SEQUENCE</scope>
    <source>
        <strain evidence="1">G5G6</strain>
    </source>
</reference>
<dbReference type="Proteomes" id="UP000742786">
    <property type="component" value="Unassembled WGS sequence"/>
</dbReference>
<evidence type="ECO:0000313" key="2">
    <source>
        <dbReference type="Proteomes" id="UP000742786"/>
    </source>
</evidence>
<dbReference type="AlphaFoldDB" id="A0A916J2E3"/>
<accession>A0A916J2E3</accession>
<dbReference type="EMBL" id="CAJQUM010000001">
    <property type="protein sequence ID" value="CAG4882736.1"/>
    <property type="molecule type" value="Genomic_DNA"/>
</dbReference>
<evidence type="ECO:0000313" key="1">
    <source>
        <dbReference type="EMBL" id="CAG4882736.1"/>
    </source>
</evidence>
<proteinExistence type="predicted"/>
<gene>
    <name evidence="1" type="ORF">GTOL_10618</name>
</gene>
<sequence>MVFHKSVAYILIRHSGRRVSGEPESSDFSRPWIPAFVGMTPQFIQCISDTGH</sequence>
<keyword evidence="2" id="KW-1185">Reference proteome</keyword>